<organism evidence="1 2">
    <name type="scientific">Elsinoe ampelina</name>
    <dbReference type="NCBI Taxonomy" id="302913"/>
    <lineage>
        <taxon>Eukaryota</taxon>
        <taxon>Fungi</taxon>
        <taxon>Dikarya</taxon>
        <taxon>Ascomycota</taxon>
        <taxon>Pezizomycotina</taxon>
        <taxon>Dothideomycetes</taxon>
        <taxon>Dothideomycetidae</taxon>
        <taxon>Myriangiales</taxon>
        <taxon>Elsinoaceae</taxon>
        <taxon>Elsinoe</taxon>
    </lineage>
</organism>
<gene>
    <name evidence="1" type="ORF">BDZ85DRAFT_270161</name>
</gene>
<name>A0A6A6FYL9_9PEZI</name>
<dbReference type="AlphaFoldDB" id="A0A6A6FYL9"/>
<keyword evidence="2" id="KW-1185">Reference proteome</keyword>
<protein>
    <submittedName>
        <fullName evidence="1">Uncharacterized protein</fullName>
    </submittedName>
</protein>
<evidence type="ECO:0000313" key="2">
    <source>
        <dbReference type="Proteomes" id="UP000799538"/>
    </source>
</evidence>
<dbReference type="EMBL" id="ML992538">
    <property type="protein sequence ID" value="KAF2218557.1"/>
    <property type="molecule type" value="Genomic_DNA"/>
</dbReference>
<reference evidence="2" key="1">
    <citation type="journal article" date="2020" name="Stud. Mycol.">
        <title>101 Dothideomycetes genomes: A test case for predicting lifestyles and emergence of pathogens.</title>
        <authorList>
            <person name="Haridas S."/>
            <person name="Albert R."/>
            <person name="Binder M."/>
            <person name="Bloem J."/>
            <person name="LaButti K."/>
            <person name="Salamov A."/>
            <person name="Andreopoulos B."/>
            <person name="Baker S."/>
            <person name="Barry K."/>
            <person name="Bills G."/>
            <person name="Bluhm B."/>
            <person name="Cannon C."/>
            <person name="Castanera R."/>
            <person name="Culley D."/>
            <person name="Daum C."/>
            <person name="Ezra D."/>
            <person name="Gonzalez J."/>
            <person name="Henrissat B."/>
            <person name="Kuo A."/>
            <person name="Liang C."/>
            <person name="Lipzen A."/>
            <person name="Lutzoni F."/>
            <person name="Magnuson J."/>
            <person name="Mondo S."/>
            <person name="Nolan M."/>
            <person name="Ohm R."/>
            <person name="Pangilinan J."/>
            <person name="Park H.-J."/>
            <person name="Ramirez L."/>
            <person name="Alfaro M."/>
            <person name="Sun H."/>
            <person name="Tritt A."/>
            <person name="Yoshinaga Y."/>
            <person name="Zwiers L.-H."/>
            <person name="Turgeon B."/>
            <person name="Goodwin S."/>
            <person name="Spatafora J."/>
            <person name="Crous P."/>
            <person name="Grigoriev I."/>
        </authorList>
    </citation>
    <scope>NUCLEOTIDE SEQUENCE [LARGE SCALE GENOMIC DNA]</scope>
    <source>
        <strain evidence="2">CECT 20119</strain>
    </source>
</reference>
<proteinExistence type="predicted"/>
<accession>A0A6A6FYL9</accession>
<evidence type="ECO:0000313" key="1">
    <source>
        <dbReference type="EMBL" id="KAF2218557.1"/>
    </source>
</evidence>
<dbReference type="Proteomes" id="UP000799538">
    <property type="component" value="Unassembled WGS sequence"/>
</dbReference>
<sequence>MLTVLQFLRSRNARDVRAKLEPQVHGPTGAWPMMLLLTALYLISQGINDSPQYHRFSWINVGFQATEMVV</sequence>